<evidence type="ECO:0000256" key="1">
    <source>
        <dbReference type="PROSITE-ProRule" id="PRU00221"/>
    </source>
</evidence>
<protein>
    <submittedName>
        <fullName evidence="2">Uncharacterized protein</fullName>
    </submittedName>
</protein>
<dbReference type="EMBL" id="JAVYJV010000005">
    <property type="protein sequence ID" value="KAK4370007.1"/>
    <property type="molecule type" value="Genomic_DNA"/>
</dbReference>
<dbReference type="SMART" id="SM00320">
    <property type="entry name" value="WD40"/>
    <property type="match status" value="2"/>
</dbReference>
<comment type="caution">
    <text evidence="2">The sequence shown here is derived from an EMBL/GenBank/DDBJ whole genome shotgun (WGS) entry which is preliminary data.</text>
</comment>
<dbReference type="Gene3D" id="2.130.10.10">
    <property type="entry name" value="YVTN repeat-like/Quinoprotein amine dehydrogenase"/>
    <property type="match status" value="1"/>
</dbReference>
<dbReference type="InterPro" id="IPR001680">
    <property type="entry name" value="WD40_rpt"/>
</dbReference>
<organism evidence="2 3">
    <name type="scientific">Anisodus tanguticus</name>
    <dbReference type="NCBI Taxonomy" id="243964"/>
    <lineage>
        <taxon>Eukaryota</taxon>
        <taxon>Viridiplantae</taxon>
        <taxon>Streptophyta</taxon>
        <taxon>Embryophyta</taxon>
        <taxon>Tracheophyta</taxon>
        <taxon>Spermatophyta</taxon>
        <taxon>Magnoliopsida</taxon>
        <taxon>eudicotyledons</taxon>
        <taxon>Gunneridae</taxon>
        <taxon>Pentapetalae</taxon>
        <taxon>asterids</taxon>
        <taxon>lamiids</taxon>
        <taxon>Solanales</taxon>
        <taxon>Solanaceae</taxon>
        <taxon>Solanoideae</taxon>
        <taxon>Hyoscyameae</taxon>
        <taxon>Anisodus</taxon>
    </lineage>
</organism>
<dbReference type="PANTHER" id="PTHR44376:SF8">
    <property type="entry name" value="TRANSCRIPTIONAL COREPRESSOR LEUNIG-LIKE"/>
    <property type="match status" value="1"/>
</dbReference>
<keyword evidence="3" id="KW-1185">Reference proteome</keyword>
<accession>A0AAE1SID7</accession>
<gene>
    <name evidence="2" type="ORF">RND71_009482</name>
</gene>
<dbReference type="PROSITE" id="PS50294">
    <property type="entry name" value="WD_REPEATS_REGION"/>
    <property type="match status" value="1"/>
</dbReference>
<proteinExistence type="predicted"/>
<dbReference type="GO" id="GO:0003714">
    <property type="term" value="F:transcription corepressor activity"/>
    <property type="evidence" value="ECO:0007669"/>
    <property type="project" value="InterPro"/>
</dbReference>
<feature type="repeat" description="WD" evidence="1">
    <location>
        <begin position="71"/>
        <end position="103"/>
    </location>
</feature>
<dbReference type="PANTHER" id="PTHR44376">
    <property type="entry name" value="TRANSCRIPTIONAL REGULATOR OF FILAMENTOUS GROWTH FLO8"/>
    <property type="match status" value="1"/>
</dbReference>
<name>A0AAE1SID7_9SOLA</name>
<dbReference type="PROSITE" id="PS50082">
    <property type="entry name" value="WD_REPEATS_2"/>
    <property type="match status" value="1"/>
</dbReference>
<dbReference type="InterPro" id="IPR036322">
    <property type="entry name" value="WD40_repeat_dom_sf"/>
</dbReference>
<sequence>MSENYMAFVSEGSGRIWSVSEGKCLHELYSSGNKFQSCTFHPGYAQVLVIGSYEFLELWNFMFQSNITCPYNAHASIISSFTDFPSKGTIASVSLDQWIKIWR</sequence>
<keyword evidence="1" id="KW-0853">WD repeat</keyword>
<dbReference type="InterPro" id="IPR015943">
    <property type="entry name" value="WD40/YVTN_repeat-like_dom_sf"/>
</dbReference>
<dbReference type="InterPro" id="IPR044716">
    <property type="entry name" value="LEUNIG-like"/>
</dbReference>
<dbReference type="Proteomes" id="UP001291623">
    <property type="component" value="Unassembled WGS sequence"/>
</dbReference>
<evidence type="ECO:0000313" key="3">
    <source>
        <dbReference type="Proteomes" id="UP001291623"/>
    </source>
</evidence>
<evidence type="ECO:0000313" key="2">
    <source>
        <dbReference type="EMBL" id="KAK4370007.1"/>
    </source>
</evidence>
<reference evidence="2" key="1">
    <citation type="submission" date="2023-12" db="EMBL/GenBank/DDBJ databases">
        <title>Genome assembly of Anisodus tanguticus.</title>
        <authorList>
            <person name="Wang Y.-J."/>
        </authorList>
    </citation>
    <scope>NUCLEOTIDE SEQUENCE</scope>
    <source>
        <strain evidence="2">KB-2021</strain>
        <tissue evidence="2">Leaf</tissue>
    </source>
</reference>
<dbReference type="SUPFAM" id="SSF50978">
    <property type="entry name" value="WD40 repeat-like"/>
    <property type="match status" value="1"/>
</dbReference>
<dbReference type="AlphaFoldDB" id="A0AAE1SID7"/>